<accession>A0A382K6P5</accession>
<sequence length="68" mass="7769">MREVSKQGSWGTGNTILVGTNIMYIKLSDDKVEEGKIFDFIDMKCGQGWEIKGFDNREVILQKNKLSK</sequence>
<name>A0A382K6P5_9ZZZZ</name>
<dbReference type="EMBL" id="UINC01078611">
    <property type="protein sequence ID" value="SVC19849.1"/>
    <property type="molecule type" value="Genomic_DNA"/>
</dbReference>
<dbReference type="AlphaFoldDB" id="A0A382K6P5"/>
<proteinExistence type="predicted"/>
<gene>
    <name evidence="1" type="ORF">METZ01_LOCUS272703</name>
</gene>
<organism evidence="1">
    <name type="scientific">marine metagenome</name>
    <dbReference type="NCBI Taxonomy" id="408172"/>
    <lineage>
        <taxon>unclassified sequences</taxon>
        <taxon>metagenomes</taxon>
        <taxon>ecological metagenomes</taxon>
    </lineage>
</organism>
<evidence type="ECO:0000313" key="1">
    <source>
        <dbReference type="EMBL" id="SVC19849.1"/>
    </source>
</evidence>
<protein>
    <submittedName>
        <fullName evidence="1">Uncharacterized protein</fullName>
    </submittedName>
</protein>
<reference evidence="1" key="1">
    <citation type="submission" date="2018-05" db="EMBL/GenBank/DDBJ databases">
        <authorList>
            <person name="Lanie J.A."/>
            <person name="Ng W.-L."/>
            <person name="Kazmierczak K.M."/>
            <person name="Andrzejewski T.M."/>
            <person name="Davidsen T.M."/>
            <person name="Wayne K.J."/>
            <person name="Tettelin H."/>
            <person name="Glass J.I."/>
            <person name="Rusch D."/>
            <person name="Podicherti R."/>
            <person name="Tsui H.-C.T."/>
            <person name="Winkler M.E."/>
        </authorList>
    </citation>
    <scope>NUCLEOTIDE SEQUENCE</scope>
</reference>